<dbReference type="InParanoid" id="T1H838"/>
<name>T1H838_RHOPR</name>
<dbReference type="Proteomes" id="UP000015103">
    <property type="component" value="Unassembled WGS sequence"/>
</dbReference>
<dbReference type="SUPFAM" id="SSF47565">
    <property type="entry name" value="Insect pheromone/odorant-binding proteins"/>
    <property type="match status" value="1"/>
</dbReference>
<evidence type="ECO:0000313" key="2">
    <source>
        <dbReference type="Proteomes" id="UP000015103"/>
    </source>
</evidence>
<dbReference type="InterPro" id="IPR006170">
    <property type="entry name" value="PBP/GOBP"/>
</dbReference>
<dbReference type="CDD" id="cd23992">
    <property type="entry name" value="PBP_GOBP"/>
    <property type="match status" value="1"/>
</dbReference>
<organism evidence="1 2">
    <name type="scientific">Rhodnius prolixus</name>
    <name type="common">Triatomid bug</name>
    <dbReference type="NCBI Taxonomy" id="13249"/>
    <lineage>
        <taxon>Eukaryota</taxon>
        <taxon>Metazoa</taxon>
        <taxon>Ecdysozoa</taxon>
        <taxon>Arthropoda</taxon>
        <taxon>Hexapoda</taxon>
        <taxon>Insecta</taxon>
        <taxon>Pterygota</taxon>
        <taxon>Neoptera</taxon>
        <taxon>Paraneoptera</taxon>
        <taxon>Hemiptera</taxon>
        <taxon>Heteroptera</taxon>
        <taxon>Panheteroptera</taxon>
        <taxon>Cimicomorpha</taxon>
        <taxon>Reduviidae</taxon>
        <taxon>Triatominae</taxon>
        <taxon>Rhodnius</taxon>
    </lineage>
</organism>
<sequence>MKYLCIIVSCLLHYVYTAQQNVTELSKKELSDLEDEVMEKCREKHNVGEEIFSKLEAISQHKEELPSSKDFKCMLGCFAEEMGYAKDAQPQWETMVAVHKIEYEKEEDANKAIQVVETCKKSVPEKEEDICELGYSMATCYLLESEKLGLDLV</sequence>
<dbReference type="SMART" id="SM00708">
    <property type="entry name" value="PhBP"/>
    <property type="match status" value="1"/>
</dbReference>
<dbReference type="Pfam" id="PF01395">
    <property type="entry name" value="PBP_GOBP"/>
    <property type="match status" value="1"/>
</dbReference>
<dbReference type="EnsemblMetazoa" id="RPRC000174-RA">
    <property type="protein sequence ID" value="RPRC000174-PA"/>
    <property type="gene ID" value="RPRC000174"/>
</dbReference>
<dbReference type="HOGENOM" id="CLU_1761039_0_0_1"/>
<dbReference type="AlphaFoldDB" id="T1H838"/>
<dbReference type="Gene3D" id="1.10.238.20">
    <property type="entry name" value="Pheromone/general odorant binding protein domain"/>
    <property type="match status" value="1"/>
</dbReference>
<keyword evidence="2" id="KW-1185">Reference proteome</keyword>
<dbReference type="VEuPathDB" id="VectorBase:RPRC000174"/>
<dbReference type="InterPro" id="IPR036728">
    <property type="entry name" value="PBP_GOBP_sf"/>
</dbReference>
<reference evidence="1" key="1">
    <citation type="submission" date="2015-05" db="UniProtKB">
        <authorList>
            <consortium name="EnsemblMetazoa"/>
        </authorList>
    </citation>
    <scope>IDENTIFICATION</scope>
</reference>
<dbReference type="FunCoup" id="T1H838">
    <property type="interactions" value="14"/>
</dbReference>
<dbReference type="GO" id="GO:0005549">
    <property type="term" value="F:odorant binding"/>
    <property type="evidence" value="ECO:0007669"/>
    <property type="project" value="InterPro"/>
</dbReference>
<proteinExistence type="predicted"/>
<accession>T1H838</accession>
<protein>
    <submittedName>
        <fullName evidence="1">Uncharacterized protein</fullName>
    </submittedName>
</protein>
<dbReference type="EMBL" id="ACPB03017963">
    <property type="status" value="NOT_ANNOTATED_CDS"/>
    <property type="molecule type" value="Genomic_DNA"/>
</dbReference>
<evidence type="ECO:0000313" key="1">
    <source>
        <dbReference type="EnsemblMetazoa" id="RPRC000174-PA"/>
    </source>
</evidence>